<protein>
    <recommendedName>
        <fullName evidence="7">Beta-hexosaminidase</fullName>
        <ecNumber evidence="7">3.2.1.52</ecNumber>
    </recommendedName>
</protein>
<proteinExistence type="inferred from homology"/>
<evidence type="ECO:0000256" key="2">
    <source>
        <dbReference type="ARBA" id="ARBA00006285"/>
    </source>
</evidence>
<dbReference type="InterPro" id="IPR015883">
    <property type="entry name" value="Glyco_hydro_20_cat"/>
</dbReference>
<keyword evidence="12" id="KW-1185">Reference proteome</keyword>
<organism evidence="12 13">
    <name type="scientific">Sitophilus oryzae</name>
    <name type="common">Rice weevil</name>
    <name type="synonym">Curculio oryzae</name>
    <dbReference type="NCBI Taxonomy" id="7048"/>
    <lineage>
        <taxon>Eukaryota</taxon>
        <taxon>Metazoa</taxon>
        <taxon>Ecdysozoa</taxon>
        <taxon>Arthropoda</taxon>
        <taxon>Hexapoda</taxon>
        <taxon>Insecta</taxon>
        <taxon>Pterygota</taxon>
        <taxon>Neoptera</taxon>
        <taxon>Endopterygota</taxon>
        <taxon>Coleoptera</taxon>
        <taxon>Polyphaga</taxon>
        <taxon>Cucujiformia</taxon>
        <taxon>Curculionidae</taxon>
        <taxon>Dryophthorinae</taxon>
        <taxon>Sitophilus</taxon>
    </lineage>
</organism>
<evidence type="ECO:0000256" key="8">
    <source>
        <dbReference type="PIRSR" id="PIRSR001093-1"/>
    </source>
</evidence>
<dbReference type="Gene3D" id="3.30.379.10">
    <property type="entry name" value="Chitobiase/beta-hexosaminidase domain 2-like"/>
    <property type="match status" value="1"/>
</dbReference>
<dbReference type="GeneID" id="115891849"/>
<dbReference type="Pfam" id="PF14845">
    <property type="entry name" value="Glycohydro_20b2"/>
    <property type="match status" value="1"/>
</dbReference>
<keyword evidence="4 7" id="KW-0378">Hydrolase</keyword>
<dbReference type="OrthoDB" id="428480at2759"/>
<evidence type="ECO:0000259" key="10">
    <source>
        <dbReference type="Pfam" id="PF00728"/>
    </source>
</evidence>
<evidence type="ECO:0000313" key="13">
    <source>
        <dbReference type="RefSeq" id="XP_030768287.1"/>
    </source>
</evidence>
<feature type="domain" description="Beta-hexosaminidase eukaryotic type N-terminal" evidence="11">
    <location>
        <begin position="111"/>
        <end position="183"/>
    </location>
</feature>
<dbReference type="SUPFAM" id="SSF55545">
    <property type="entry name" value="beta-N-acetylhexosaminidase-like domain"/>
    <property type="match status" value="1"/>
</dbReference>
<dbReference type="Proteomes" id="UP000504635">
    <property type="component" value="Unplaced"/>
</dbReference>
<feature type="domain" description="Glycoside hydrolase family 20 catalytic" evidence="10">
    <location>
        <begin position="205"/>
        <end position="539"/>
    </location>
</feature>
<dbReference type="InterPro" id="IPR029018">
    <property type="entry name" value="Hex-like_dom2"/>
</dbReference>
<keyword evidence="5" id="KW-0325">Glycoprotein</keyword>
<dbReference type="PANTHER" id="PTHR22600">
    <property type="entry name" value="BETA-HEXOSAMINIDASE"/>
    <property type="match status" value="1"/>
</dbReference>
<keyword evidence="3 9" id="KW-0732">Signal</keyword>
<dbReference type="InterPro" id="IPR017853">
    <property type="entry name" value="GH"/>
</dbReference>
<evidence type="ECO:0000256" key="9">
    <source>
        <dbReference type="SAM" id="SignalP"/>
    </source>
</evidence>
<evidence type="ECO:0000313" key="12">
    <source>
        <dbReference type="Proteomes" id="UP000504635"/>
    </source>
</evidence>
<accession>A0A6J2YYG6</accession>
<dbReference type="Pfam" id="PF00728">
    <property type="entry name" value="Glyco_hydro_20"/>
    <property type="match status" value="1"/>
</dbReference>
<evidence type="ECO:0000256" key="3">
    <source>
        <dbReference type="ARBA" id="ARBA00022729"/>
    </source>
</evidence>
<keyword evidence="6 7" id="KW-0326">Glycosidase</keyword>
<dbReference type="AlphaFoldDB" id="A0A6J2YYG6"/>
<dbReference type="CTD" id="31808"/>
<dbReference type="InterPro" id="IPR029019">
    <property type="entry name" value="HEX_eukaryotic_N"/>
</dbReference>
<dbReference type="InParanoid" id="A0A6J2YYG6"/>
<reference evidence="13" key="1">
    <citation type="submission" date="2025-08" db="UniProtKB">
        <authorList>
            <consortium name="RefSeq"/>
        </authorList>
    </citation>
    <scope>IDENTIFICATION</scope>
    <source>
        <tissue evidence="13">Gonads</tissue>
    </source>
</reference>
<dbReference type="GO" id="GO:0005886">
    <property type="term" value="C:plasma membrane"/>
    <property type="evidence" value="ECO:0007669"/>
    <property type="project" value="TreeGrafter"/>
</dbReference>
<dbReference type="GO" id="GO:0005975">
    <property type="term" value="P:carbohydrate metabolic process"/>
    <property type="evidence" value="ECO:0007669"/>
    <property type="project" value="InterPro"/>
</dbReference>
<dbReference type="FunCoup" id="A0A6J2YYG6">
    <property type="interactions" value="612"/>
</dbReference>
<evidence type="ECO:0000256" key="1">
    <source>
        <dbReference type="ARBA" id="ARBA00001231"/>
    </source>
</evidence>
<evidence type="ECO:0000256" key="4">
    <source>
        <dbReference type="ARBA" id="ARBA00022801"/>
    </source>
</evidence>
<dbReference type="GO" id="GO:0016231">
    <property type="term" value="F:beta-N-acetylglucosaminidase activity"/>
    <property type="evidence" value="ECO:0007669"/>
    <property type="project" value="TreeGrafter"/>
</dbReference>
<dbReference type="PANTHER" id="PTHR22600:SF42">
    <property type="entry name" value="BETA-N-ACETYLHEXOSAMINIDASE"/>
    <property type="match status" value="1"/>
</dbReference>
<dbReference type="SUPFAM" id="SSF51445">
    <property type="entry name" value="(Trans)glycosidases"/>
    <property type="match status" value="1"/>
</dbReference>
<dbReference type="InterPro" id="IPR025705">
    <property type="entry name" value="Beta_hexosaminidase_sua/sub"/>
</dbReference>
<sequence>MKVTSQVWIYFILIFGVCFKENSAKWVWNCTEPDYACERTFTIEQTSTLYSSVELCRLVCGSDGIIWPLPYSYSVIDKSLVTVNISTAWFNTKASDEPTYTFLEDLITYFTNTSSYIDFCTKQTYTVQINLEAKSSSLVLNWDTDESYELVTYTDDQTNQVTINITAETVFGVRHGLESLLQLIVPDDLCYVMLKSVQIKDKPFYKHRGLLLDSGRNYLSVDIIKKNIIAMASSKMNVLHWHLSDSQSFPFVSSREPNMSRYGAYSDREVYNPTDVADLIKFAKIRGVRIIPEIDGPAHVGSGWQWSAESGLGNLVVCQNQQPYRSYCIQPPCGQLNPANPWIYEVLRNIYNDITDLWEGIDAFHMGGDEVYIPCWNSSEEILQYIGTKNRSEEVFLNLWAEFQSKATQAFDTAKGNNGTSLIVWTSSLTDPAIIENNLPKDRYVIQTWVPSTNTVPQELIDLGYKIIVSTKDKWYLDHGFWGSTSYYTWRQVYDNQILSGDAVLGGEICMWGELVNDNNVEPRVWPRAAAAAERLWSNPQTSSETADGRFFIHYDRLNKRGIRTSAVIPKFCAQNVNDCAGYLTF</sequence>
<dbReference type="KEGG" id="soy:115891849"/>
<feature type="chain" id="PRO_5026886070" description="Beta-hexosaminidase" evidence="9">
    <location>
        <begin position="25"/>
        <end position="586"/>
    </location>
</feature>
<evidence type="ECO:0000256" key="7">
    <source>
        <dbReference type="PIRNR" id="PIRNR001093"/>
    </source>
</evidence>
<name>A0A6J2YYG6_SITOR</name>
<evidence type="ECO:0000259" key="11">
    <source>
        <dbReference type="Pfam" id="PF14845"/>
    </source>
</evidence>
<comment type="similarity">
    <text evidence="2 7">Belongs to the glycosyl hydrolase 20 family.</text>
</comment>
<evidence type="ECO:0000256" key="6">
    <source>
        <dbReference type="ARBA" id="ARBA00023295"/>
    </source>
</evidence>
<dbReference type="Gene3D" id="3.20.20.80">
    <property type="entry name" value="Glycosidases"/>
    <property type="match status" value="1"/>
</dbReference>
<gene>
    <name evidence="13" type="primary">LOC115891849</name>
</gene>
<dbReference type="PRINTS" id="PR00738">
    <property type="entry name" value="GLHYDRLASE20"/>
</dbReference>
<comment type="catalytic activity">
    <reaction evidence="1 7">
        <text>Hydrolysis of terminal non-reducing N-acetyl-D-hexosamine residues in N-acetyl-beta-D-hexosaminides.</text>
        <dbReference type="EC" id="3.2.1.52"/>
    </reaction>
</comment>
<dbReference type="RefSeq" id="XP_030768287.1">
    <property type="nucleotide sequence ID" value="XM_030912427.1"/>
</dbReference>
<dbReference type="EC" id="3.2.1.52" evidence="7"/>
<dbReference type="PIRSF" id="PIRSF001093">
    <property type="entry name" value="B-hxosamndse_ab_euk"/>
    <property type="match status" value="1"/>
</dbReference>
<dbReference type="GO" id="GO:0030203">
    <property type="term" value="P:glycosaminoglycan metabolic process"/>
    <property type="evidence" value="ECO:0007669"/>
    <property type="project" value="TreeGrafter"/>
</dbReference>
<feature type="active site" description="Proton donor" evidence="8">
    <location>
        <position position="370"/>
    </location>
</feature>
<evidence type="ECO:0000256" key="5">
    <source>
        <dbReference type="ARBA" id="ARBA00023180"/>
    </source>
</evidence>
<dbReference type="FunFam" id="3.20.20.80:FF:000063">
    <property type="entry name" value="Beta-hexosaminidase"/>
    <property type="match status" value="1"/>
</dbReference>
<feature type="signal peptide" evidence="9">
    <location>
        <begin position="1"/>
        <end position="24"/>
    </location>
</feature>